<dbReference type="SUPFAM" id="SSF160363">
    <property type="entry name" value="MTH889-like"/>
    <property type="match status" value="1"/>
</dbReference>
<dbReference type="RefSeq" id="WP_188681438.1">
    <property type="nucleotide sequence ID" value="NZ_BMNY01000002.1"/>
</dbReference>
<evidence type="ECO:0000313" key="1">
    <source>
        <dbReference type="EMBL" id="GGM76436.1"/>
    </source>
</evidence>
<dbReference type="AlphaFoldDB" id="A0AA37BRX4"/>
<dbReference type="PANTHER" id="PTHR42240:SF1">
    <property type="entry name" value="DUF211 DOMAIN-CONTAINING PROTEIN"/>
    <property type="match status" value="1"/>
</dbReference>
<dbReference type="Gene3D" id="3.30.70.1340">
    <property type="entry name" value="MTH889-like domain"/>
    <property type="match status" value="1"/>
</dbReference>
<proteinExistence type="predicted"/>
<dbReference type="EMBL" id="BMNY01000002">
    <property type="protein sequence ID" value="GGM76436.1"/>
    <property type="molecule type" value="Genomic_DNA"/>
</dbReference>
<reference evidence="1" key="1">
    <citation type="journal article" date="2014" name="Int. J. Syst. Evol. Microbiol.">
        <title>Complete genome sequence of Corynebacterium casei LMG S-19264T (=DSM 44701T), isolated from a smear-ripened cheese.</title>
        <authorList>
            <consortium name="US DOE Joint Genome Institute (JGI-PGF)"/>
            <person name="Walter F."/>
            <person name="Albersmeier A."/>
            <person name="Kalinowski J."/>
            <person name="Ruckert C."/>
        </authorList>
    </citation>
    <scope>NUCLEOTIDE SEQUENCE</scope>
    <source>
        <strain evidence="1">JCM 13583</strain>
    </source>
</reference>
<comment type="caution">
    <text evidence="1">The sequence shown here is derived from an EMBL/GenBank/DDBJ whole genome shotgun (WGS) entry which is preliminary data.</text>
</comment>
<dbReference type="PANTHER" id="PTHR42240">
    <property type="entry name" value="DUF211 DOMAIN-CONTAINING PROTEIN"/>
    <property type="match status" value="1"/>
</dbReference>
<sequence>MGIRRVVLDVDKGLIRPTLVELARAIEAVPGVDAVNILVTEMDMETMGTSITVEGEDIDFERLIETIEDTGSAVHSVDEIAVGKRLIENTKKTRD</sequence>
<accession>A0AA37BRX4</accession>
<organism evidence="1 2">
    <name type="scientific">Thermogymnomonas acidicola</name>
    <dbReference type="NCBI Taxonomy" id="399579"/>
    <lineage>
        <taxon>Archaea</taxon>
        <taxon>Methanobacteriati</taxon>
        <taxon>Thermoplasmatota</taxon>
        <taxon>Thermoplasmata</taxon>
        <taxon>Thermoplasmatales</taxon>
        <taxon>Thermogymnomonas</taxon>
    </lineage>
</organism>
<gene>
    <name evidence="1" type="ORF">GCM10007108_12950</name>
</gene>
<dbReference type="Pfam" id="PF02680">
    <property type="entry name" value="DUF211"/>
    <property type="match status" value="1"/>
</dbReference>
<dbReference type="InterPro" id="IPR023129">
    <property type="entry name" value="MTH889-like_dom_sf"/>
</dbReference>
<reference evidence="1" key="2">
    <citation type="submission" date="2022-09" db="EMBL/GenBank/DDBJ databases">
        <authorList>
            <person name="Sun Q."/>
            <person name="Ohkuma M."/>
        </authorList>
    </citation>
    <scope>NUCLEOTIDE SEQUENCE</scope>
    <source>
        <strain evidence="1">JCM 13583</strain>
    </source>
</reference>
<name>A0AA37BRX4_9ARCH</name>
<keyword evidence="2" id="KW-1185">Reference proteome</keyword>
<evidence type="ECO:0008006" key="3">
    <source>
        <dbReference type="Google" id="ProtNLM"/>
    </source>
</evidence>
<dbReference type="InterPro" id="IPR003831">
    <property type="entry name" value="DUF211"/>
</dbReference>
<dbReference type="Proteomes" id="UP000632195">
    <property type="component" value="Unassembled WGS sequence"/>
</dbReference>
<protein>
    <recommendedName>
        <fullName evidence="3">DUF211 domain-containing protein</fullName>
    </recommendedName>
</protein>
<evidence type="ECO:0000313" key="2">
    <source>
        <dbReference type="Proteomes" id="UP000632195"/>
    </source>
</evidence>